<evidence type="ECO:0000256" key="5">
    <source>
        <dbReference type="ARBA" id="ARBA00023015"/>
    </source>
</evidence>
<sequence length="506" mass="59416">MYKVLLVDDEPLIIEGMKALIPWEDYGLEIAGEAYDGSHALQLLQENTFDIMITDIKMPKMTGLELIFHCKELNKDTKYIVLSGFQEFEYIKKGLKLGIENYLLKPVNEEELINTIENVIEKKKKDTREDRNRASYVLRDNMVWRLLNHEIDEKEWRQRADLYHLSLSDPVLTVAMIQFGWNAYLDQEALSKARTEIEDLIDSVCIISPDNDFVAILSEQNEKHQLETIERLKVYLHKSDHFDYFYLSIGRSVSSAIELPKSYDLASELATYQLILEPNTIITEKIMEHFYDNNYVKQQDFIQLTKYVLNEDIEKANTWLDDTFLQFAEGDHTYPPSIIRQSMIELVISVQKLTPNAKFYPTTRWVDLILKSHSLEELRKIVEQYLNELIEAFPKQTVQRSSIIQSILEYIHDHYDEEISLKTLSQRFHINSIYLGQLFHKELGIVFSEYINQHRIEKAKELLKSTHQKAGKIGKSVGYSDTTYFYKKFKKSVGVTPTEWRSMQFN</sequence>
<dbReference type="Pfam" id="PF12833">
    <property type="entry name" value="HTH_18"/>
    <property type="match status" value="1"/>
</dbReference>
<accession>A0ABV3Q4E7</accession>
<dbReference type="PANTHER" id="PTHR42713:SF3">
    <property type="entry name" value="TRANSCRIPTIONAL REGULATORY PROTEIN HPTR"/>
    <property type="match status" value="1"/>
</dbReference>
<dbReference type="CDD" id="cd17536">
    <property type="entry name" value="REC_YesN-like"/>
    <property type="match status" value="1"/>
</dbReference>
<dbReference type="InterPro" id="IPR041522">
    <property type="entry name" value="CdaR_GGDEF"/>
</dbReference>
<evidence type="ECO:0000256" key="8">
    <source>
        <dbReference type="PROSITE-ProRule" id="PRU00169"/>
    </source>
</evidence>
<gene>
    <name evidence="11" type="ORF">AB1471_10390</name>
</gene>
<dbReference type="InterPro" id="IPR011006">
    <property type="entry name" value="CheY-like_superfamily"/>
</dbReference>
<comment type="subcellular location">
    <subcellularLocation>
        <location evidence="1">Cytoplasm</location>
    </subcellularLocation>
</comment>
<dbReference type="InterPro" id="IPR001789">
    <property type="entry name" value="Sig_transdc_resp-reg_receiver"/>
</dbReference>
<evidence type="ECO:0000313" key="12">
    <source>
        <dbReference type="Proteomes" id="UP001556040"/>
    </source>
</evidence>
<keyword evidence="12" id="KW-1185">Reference proteome</keyword>
<name>A0ABV3Q4E7_9BACL</name>
<feature type="modified residue" description="4-aspartylphosphate" evidence="8">
    <location>
        <position position="55"/>
    </location>
</feature>
<keyword evidence="2" id="KW-0963">Cytoplasm</keyword>
<dbReference type="SUPFAM" id="SSF46689">
    <property type="entry name" value="Homeodomain-like"/>
    <property type="match status" value="2"/>
</dbReference>
<dbReference type="Gene3D" id="1.10.10.60">
    <property type="entry name" value="Homeodomain-like"/>
    <property type="match status" value="2"/>
</dbReference>
<evidence type="ECO:0000313" key="11">
    <source>
        <dbReference type="EMBL" id="MEW9502203.1"/>
    </source>
</evidence>
<evidence type="ECO:0000256" key="6">
    <source>
        <dbReference type="ARBA" id="ARBA00023125"/>
    </source>
</evidence>
<dbReference type="Gene3D" id="3.40.50.2300">
    <property type="match status" value="1"/>
</dbReference>
<evidence type="ECO:0000256" key="1">
    <source>
        <dbReference type="ARBA" id="ARBA00004496"/>
    </source>
</evidence>
<keyword evidence="3 8" id="KW-0597">Phosphoprotein</keyword>
<dbReference type="Proteomes" id="UP001556040">
    <property type="component" value="Unassembled WGS sequence"/>
</dbReference>
<dbReference type="EMBL" id="JBFMIA010000008">
    <property type="protein sequence ID" value="MEW9502203.1"/>
    <property type="molecule type" value="Genomic_DNA"/>
</dbReference>
<reference evidence="11 12" key="1">
    <citation type="journal article" date="1979" name="Int. J. Syst. Evol. Microbiol.">
        <title>Bacillus globisporus subsp. marinus subsp. nov.</title>
        <authorList>
            <person name="Liu H."/>
        </authorList>
    </citation>
    <scope>NUCLEOTIDE SEQUENCE [LARGE SCALE GENOMIC DNA]</scope>
    <source>
        <strain evidence="11 12">DSM 1297</strain>
    </source>
</reference>
<evidence type="ECO:0000256" key="2">
    <source>
        <dbReference type="ARBA" id="ARBA00022490"/>
    </source>
</evidence>
<keyword evidence="4" id="KW-0902">Two-component regulatory system</keyword>
<dbReference type="InterPro" id="IPR018060">
    <property type="entry name" value="HTH_AraC"/>
</dbReference>
<comment type="caution">
    <text evidence="11">The sequence shown here is derived from an EMBL/GenBank/DDBJ whole genome shotgun (WGS) entry which is preliminary data.</text>
</comment>
<dbReference type="PANTHER" id="PTHR42713">
    <property type="entry name" value="HISTIDINE KINASE-RELATED"/>
    <property type="match status" value="1"/>
</dbReference>
<evidence type="ECO:0000256" key="4">
    <source>
        <dbReference type="ARBA" id="ARBA00023012"/>
    </source>
</evidence>
<dbReference type="SMART" id="SM00342">
    <property type="entry name" value="HTH_ARAC"/>
    <property type="match status" value="1"/>
</dbReference>
<keyword evidence="5" id="KW-0805">Transcription regulation</keyword>
<dbReference type="SMART" id="SM00448">
    <property type="entry name" value="REC"/>
    <property type="match status" value="1"/>
</dbReference>
<protein>
    <submittedName>
        <fullName evidence="11">Response regulator transcription factor</fullName>
    </submittedName>
</protein>
<keyword evidence="7" id="KW-0804">Transcription</keyword>
<proteinExistence type="predicted"/>
<dbReference type="InterPro" id="IPR009057">
    <property type="entry name" value="Homeodomain-like_sf"/>
</dbReference>
<feature type="domain" description="Response regulatory" evidence="10">
    <location>
        <begin position="3"/>
        <end position="120"/>
    </location>
</feature>
<dbReference type="SUPFAM" id="SSF52172">
    <property type="entry name" value="CheY-like"/>
    <property type="match status" value="1"/>
</dbReference>
<evidence type="ECO:0000259" key="10">
    <source>
        <dbReference type="PROSITE" id="PS50110"/>
    </source>
</evidence>
<dbReference type="InterPro" id="IPR051552">
    <property type="entry name" value="HptR"/>
</dbReference>
<dbReference type="Pfam" id="PF17853">
    <property type="entry name" value="GGDEF_2"/>
    <property type="match status" value="1"/>
</dbReference>
<feature type="domain" description="HTH araC/xylS-type" evidence="9">
    <location>
        <begin position="405"/>
        <end position="503"/>
    </location>
</feature>
<evidence type="ECO:0000259" key="9">
    <source>
        <dbReference type="PROSITE" id="PS01124"/>
    </source>
</evidence>
<dbReference type="PROSITE" id="PS50110">
    <property type="entry name" value="RESPONSE_REGULATORY"/>
    <property type="match status" value="1"/>
</dbReference>
<evidence type="ECO:0000256" key="7">
    <source>
        <dbReference type="ARBA" id="ARBA00023163"/>
    </source>
</evidence>
<organism evidence="11 12">
    <name type="scientific">Jeotgalibacillus marinus</name>
    <dbReference type="NCBI Taxonomy" id="86667"/>
    <lineage>
        <taxon>Bacteria</taxon>
        <taxon>Bacillati</taxon>
        <taxon>Bacillota</taxon>
        <taxon>Bacilli</taxon>
        <taxon>Bacillales</taxon>
        <taxon>Caryophanaceae</taxon>
        <taxon>Jeotgalibacillus</taxon>
    </lineage>
</organism>
<dbReference type="Pfam" id="PF00072">
    <property type="entry name" value="Response_reg"/>
    <property type="match status" value="1"/>
</dbReference>
<evidence type="ECO:0000256" key="3">
    <source>
        <dbReference type="ARBA" id="ARBA00022553"/>
    </source>
</evidence>
<dbReference type="PROSITE" id="PS01124">
    <property type="entry name" value="HTH_ARAC_FAMILY_2"/>
    <property type="match status" value="1"/>
</dbReference>
<keyword evidence="6" id="KW-0238">DNA-binding</keyword>
<dbReference type="RefSeq" id="WP_367779693.1">
    <property type="nucleotide sequence ID" value="NZ_JBFMIA010000008.1"/>
</dbReference>